<sequence>MWQKYREIEVGLRIIIHRREGQMRPSRRRGSRLACLVCLLLPSRARFQSADRHTIGLVGRRCPTLPGGGGYFDSHFRNYLAPCPRDKRSPAWNSRQPTGFGSAKAGHRVQTLNTIIPLCALVRSGPPRLGSWQPLMPPIAQRECGMWKFTDRAPVSRSPDSRAFSSLQSICIRTDTSHRVSMFFCGRSPVREKFATSLQMMLPNRRDPLGTSRVTRWCARLHMAVATMVGICAAMSTDTVYGYRGLSVITVSVPCGLHSSRVLWILLRVEGQF</sequence>
<dbReference type="GeneID" id="85480440"/>
<protein>
    <submittedName>
        <fullName evidence="1">Uncharacterized protein</fullName>
    </submittedName>
</protein>
<dbReference type="EMBL" id="JAHMHQ010000014">
    <property type="protein sequence ID" value="KAK1634605.1"/>
    <property type="molecule type" value="Genomic_DNA"/>
</dbReference>
<organism evidence="1 2">
    <name type="scientific">Colletotrichum phormii</name>
    <dbReference type="NCBI Taxonomy" id="359342"/>
    <lineage>
        <taxon>Eukaryota</taxon>
        <taxon>Fungi</taxon>
        <taxon>Dikarya</taxon>
        <taxon>Ascomycota</taxon>
        <taxon>Pezizomycotina</taxon>
        <taxon>Sordariomycetes</taxon>
        <taxon>Hypocreomycetidae</taxon>
        <taxon>Glomerellales</taxon>
        <taxon>Glomerellaceae</taxon>
        <taxon>Colletotrichum</taxon>
        <taxon>Colletotrichum acutatum species complex</taxon>
    </lineage>
</organism>
<keyword evidence="2" id="KW-1185">Reference proteome</keyword>
<comment type="caution">
    <text evidence="1">The sequence shown here is derived from an EMBL/GenBank/DDBJ whole genome shotgun (WGS) entry which is preliminary data.</text>
</comment>
<evidence type="ECO:0000313" key="1">
    <source>
        <dbReference type="EMBL" id="KAK1634605.1"/>
    </source>
</evidence>
<accession>A0AAI9ZMX0</accession>
<proteinExistence type="predicted"/>
<reference evidence="1" key="1">
    <citation type="submission" date="2021-06" db="EMBL/GenBank/DDBJ databases">
        <title>Comparative genomics, transcriptomics and evolutionary studies reveal genomic signatures of adaptation to plant cell wall in hemibiotrophic fungi.</title>
        <authorList>
            <consortium name="DOE Joint Genome Institute"/>
            <person name="Baroncelli R."/>
            <person name="Diaz J.F."/>
            <person name="Benocci T."/>
            <person name="Peng M."/>
            <person name="Battaglia E."/>
            <person name="Haridas S."/>
            <person name="Andreopoulos W."/>
            <person name="Labutti K."/>
            <person name="Pangilinan J."/>
            <person name="Floch G.L."/>
            <person name="Makela M.R."/>
            <person name="Henrissat B."/>
            <person name="Grigoriev I.V."/>
            <person name="Crouch J.A."/>
            <person name="De Vries R.P."/>
            <person name="Sukno S.A."/>
            <person name="Thon M.R."/>
        </authorList>
    </citation>
    <scope>NUCLEOTIDE SEQUENCE</scope>
    <source>
        <strain evidence="1">CBS 102054</strain>
    </source>
</reference>
<dbReference type="RefSeq" id="XP_060443212.1">
    <property type="nucleotide sequence ID" value="XM_060595578.1"/>
</dbReference>
<dbReference type="AlphaFoldDB" id="A0AAI9ZMX0"/>
<dbReference type="Proteomes" id="UP001243989">
    <property type="component" value="Unassembled WGS sequence"/>
</dbReference>
<gene>
    <name evidence="1" type="ORF">BDP81DRAFT_50293</name>
</gene>
<evidence type="ECO:0000313" key="2">
    <source>
        <dbReference type="Proteomes" id="UP001243989"/>
    </source>
</evidence>
<name>A0AAI9ZMX0_9PEZI</name>